<dbReference type="PANTHER" id="PTHR36985:SF1">
    <property type="entry name" value="TRANSLOCATION AND ASSEMBLY MODULE SUBUNIT TAMB"/>
    <property type="match status" value="1"/>
</dbReference>
<sequence>MKRRWRLLLGALPLAFLVILALALGTPLGSRLTLMTVDRLLPMIELKYQGGTLNQGVALSAFRLDLDTVVVEVDEFEAQWRLHCLFKARVCAKQLRADGIRVFVELSDEPDPDEPPKPPTPEGQYSGINLPLVIEANWADLGNIDVRVDDMRFEVTHLAGEVYLADTLLRVSQAELSKANILIPLAEDEPTDTQVAEEPESDSWAMANLPKVTLPFELVLDDVTLRQTHLQIGDLDQRIALLSTIGRWHHTELALPQLELEHNWASAQGHLNLAFEQGYLIDAALVGTLGQLPWLPPSDPLPFTLRAEQSLADLRFALKTEGAQQAEALGQLTLGDPDLPYRLWLHGDQLQWPLQGEAQWRASDLELASEGSLSHQKTAGSAQLQVPNIGEAAVNLVAVHEPGRFQLYQGDLSGDFGDAQLSGVLEYHDGLAWHAAIDTQGVDLSPLLPEAPLKLHGDLISDGHWKDDSWHFAVKNADVEGEWMDYPLKIDGNAEFHSDWRGEADNLTVLLNGAVLALDGGIIDGQWQLSGQIASQDLGLWHSELEGQAQGSIQVSGAAEDPKLQLKLDSESLAFDQLGLGNLSLDADYQPRSDHGYRLELALKQIQWADSELGLLRLQSRGNLTEQSLSLSSEGPALSTRLMLSGQYDRERQRWDGLWQEGIIQGRHHRWQMEANTSLQLELAQLQGVMAAHCWRGADSQLCFNGPSLLGPKGALALAIDLDTETLLRPWLPDRMLPDSSIRGDLHLNWQPGQTPRLLLSLEDRDGELTLLRGAGLPRGQLNWQSVTLDLALDPSGVELTSRAQIDDRRSLDLELQLGSEAPYPLSGQLSGEALELAPYLAWFSQLKEASGLLDGDVEFAGTLREPEITGLLTLRDGVVRTVINPTEVDDINLSLDFQGQQALLDGQMRMGEGTARVQGEIDWRDTVLARLGLVGERLSVLYPPLLVLEAKPDLTLELSPERLRIGGELAFTSGSLTLESLPEGAVDISEDVVYVDSRSEEVPLISRYTEMDVRVILSNNISVRALGVTGDLGGDLNLRLRPGQPLQIFGDLALQRGRFRAFGQRLEIDRGQITFNGPANLPNLDIAASRTIDADDVTAGVRVTGTPASPQLSLFSTPYLEQQEILSYLTRGQGLSASDGSGALATSAALAYGVSSTGGVVTTIGEGLGFKNVSLDAEGAGDDTQITISGYIGERLFLKYGVGVFESISELTVRLDLIPKVWLEAVSAITDTTEQSLDLFYAFEID</sequence>
<evidence type="ECO:0000256" key="2">
    <source>
        <dbReference type="ARBA" id="ARBA00022692"/>
    </source>
</evidence>
<organism evidence="7 8">
    <name type="scientific">Ferrimonas marina</name>
    <dbReference type="NCBI Taxonomy" id="299255"/>
    <lineage>
        <taxon>Bacteria</taxon>
        <taxon>Pseudomonadati</taxon>
        <taxon>Pseudomonadota</taxon>
        <taxon>Gammaproteobacteria</taxon>
        <taxon>Alteromonadales</taxon>
        <taxon>Ferrimonadaceae</taxon>
        <taxon>Ferrimonas</taxon>
    </lineage>
</organism>
<evidence type="ECO:0000256" key="5">
    <source>
        <dbReference type="SAM" id="MobiDB-lite"/>
    </source>
</evidence>
<protein>
    <submittedName>
        <fullName evidence="7">Autotransporter secretion inner membrane protein TamB</fullName>
    </submittedName>
</protein>
<evidence type="ECO:0000313" key="8">
    <source>
        <dbReference type="Proteomes" id="UP000184268"/>
    </source>
</evidence>
<evidence type="ECO:0000259" key="6">
    <source>
        <dbReference type="Pfam" id="PF04357"/>
    </source>
</evidence>
<dbReference type="STRING" id="299255.SAMN02745129_4474"/>
<dbReference type="AlphaFoldDB" id="A0A1M5YVY4"/>
<evidence type="ECO:0000256" key="3">
    <source>
        <dbReference type="ARBA" id="ARBA00022989"/>
    </source>
</evidence>
<dbReference type="RefSeq" id="WP_067664720.1">
    <property type="nucleotide sequence ID" value="NZ_FQXG01000008.1"/>
</dbReference>
<keyword evidence="8" id="KW-1185">Reference proteome</keyword>
<dbReference type="GO" id="GO:0097347">
    <property type="term" value="C:TAM protein secretion complex"/>
    <property type="evidence" value="ECO:0007669"/>
    <property type="project" value="TreeGrafter"/>
</dbReference>
<dbReference type="GO" id="GO:0005886">
    <property type="term" value="C:plasma membrane"/>
    <property type="evidence" value="ECO:0007669"/>
    <property type="project" value="InterPro"/>
</dbReference>
<name>A0A1M5YVY4_9GAMM</name>
<reference evidence="7 8" key="1">
    <citation type="submission" date="2016-11" db="EMBL/GenBank/DDBJ databases">
        <authorList>
            <person name="Jaros S."/>
            <person name="Januszkiewicz K."/>
            <person name="Wedrychowicz H."/>
        </authorList>
    </citation>
    <scope>NUCLEOTIDE SEQUENCE [LARGE SCALE GENOMIC DNA]</scope>
    <source>
        <strain evidence="7 8">DSM 16917</strain>
    </source>
</reference>
<evidence type="ECO:0000313" key="7">
    <source>
        <dbReference type="EMBL" id="SHI15703.1"/>
    </source>
</evidence>
<proteinExistence type="predicted"/>
<feature type="domain" description="Translocation and assembly module TamB C-terminal" evidence="6">
    <location>
        <begin position="911"/>
        <end position="1245"/>
    </location>
</feature>
<gene>
    <name evidence="7" type="ORF">SAMN02745129_4474</name>
</gene>
<dbReference type="GO" id="GO:0009306">
    <property type="term" value="P:protein secretion"/>
    <property type="evidence" value="ECO:0007669"/>
    <property type="project" value="InterPro"/>
</dbReference>
<evidence type="ECO:0000256" key="4">
    <source>
        <dbReference type="ARBA" id="ARBA00023136"/>
    </source>
</evidence>
<keyword evidence="2" id="KW-0812">Transmembrane</keyword>
<feature type="region of interest" description="Disordered" evidence="5">
    <location>
        <begin position="106"/>
        <end position="126"/>
    </location>
</feature>
<keyword evidence="3" id="KW-1133">Transmembrane helix</keyword>
<evidence type="ECO:0000256" key="1">
    <source>
        <dbReference type="ARBA" id="ARBA00004167"/>
    </source>
</evidence>
<accession>A0A1M5YVY4</accession>
<dbReference type="InterPro" id="IPR007452">
    <property type="entry name" value="TamB_C"/>
</dbReference>
<dbReference type="Pfam" id="PF04357">
    <property type="entry name" value="TamB"/>
    <property type="match status" value="1"/>
</dbReference>
<dbReference type="EMBL" id="FQXG01000008">
    <property type="protein sequence ID" value="SHI15703.1"/>
    <property type="molecule type" value="Genomic_DNA"/>
</dbReference>
<comment type="subcellular location">
    <subcellularLocation>
        <location evidence="1">Membrane</location>
        <topology evidence="1">Single-pass membrane protein</topology>
    </subcellularLocation>
</comment>
<dbReference type="OrthoDB" id="5555605at2"/>
<dbReference type="Proteomes" id="UP000184268">
    <property type="component" value="Unassembled WGS sequence"/>
</dbReference>
<keyword evidence="4" id="KW-0472">Membrane</keyword>
<dbReference type="PANTHER" id="PTHR36985">
    <property type="entry name" value="TRANSLOCATION AND ASSEMBLY MODULE SUBUNIT TAMB"/>
    <property type="match status" value="1"/>
</dbReference>